<dbReference type="Gene3D" id="3.40.50.720">
    <property type="entry name" value="NAD(P)-binding Rossmann-like Domain"/>
    <property type="match status" value="1"/>
</dbReference>
<dbReference type="Gene3D" id="3.90.180.10">
    <property type="entry name" value="Medium-chain alcohol dehydrogenases, catalytic domain"/>
    <property type="match status" value="1"/>
</dbReference>
<sequence>MKTLVYYGPRQISIEEHEMPKAGPGEALIKVESVGICGSELEGYLGHSSVRIPPLIMGHEFCGTIVEVVGQSGHKSEWSVGDKVVVNPLISCGSSDRCIQGKQNLCRRRELIGIHRPGAFAEYVAVPLSNLYSVPKEMNASIASLAEPLAVCIHAVKLGLQPFEDVLIFGAGAIGLLTVQAAMRMGANRVLVVERQEARMHHAKALGADVVTPERLGNGANDCLPQGIDTIIDCVGVTATRRQALQWIQSGGKIIMVGLGHEESPVLMSRLVRQEVSI</sequence>
<dbReference type="InterPro" id="IPR011032">
    <property type="entry name" value="GroES-like_sf"/>
</dbReference>
<dbReference type="Proteomes" id="UP000639396">
    <property type="component" value="Unassembled WGS sequence"/>
</dbReference>
<evidence type="ECO:0000259" key="2">
    <source>
        <dbReference type="Pfam" id="PF00107"/>
    </source>
</evidence>
<dbReference type="AlphaFoldDB" id="A0A927H1M8"/>
<dbReference type="InterPro" id="IPR013154">
    <property type="entry name" value="ADH-like_N"/>
</dbReference>
<evidence type="ECO:0000313" key="4">
    <source>
        <dbReference type="EMBL" id="MBD2865336.1"/>
    </source>
</evidence>
<dbReference type="InterPro" id="IPR036291">
    <property type="entry name" value="NAD(P)-bd_dom_sf"/>
</dbReference>
<name>A0A927H1M8_9BACL</name>
<keyword evidence="5" id="KW-1185">Reference proteome</keyword>
<dbReference type="GO" id="GO:0016491">
    <property type="term" value="F:oxidoreductase activity"/>
    <property type="evidence" value="ECO:0007669"/>
    <property type="project" value="UniProtKB-KW"/>
</dbReference>
<dbReference type="InterPro" id="IPR013149">
    <property type="entry name" value="ADH-like_C"/>
</dbReference>
<feature type="domain" description="Alcohol dehydrogenase-like N-terminal" evidence="3">
    <location>
        <begin position="23"/>
        <end position="136"/>
    </location>
</feature>
<dbReference type="SUPFAM" id="SSF50129">
    <property type="entry name" value="GroES-like"/>
    <property type="match status" value="1"/>
</dbReference>
<proteinExistence type="predicted"/>
<dbReference type="EMBL" id="JACXJA010000041">
    <property type="protein sequence ID" value="MBD2865336.1"/>
    <property type="molecule type" value="Genomic_DNA"/>
</dbReference>
<feature type="domain" description="Alcohol dehydrogenase-like C-terminal" evidence="2">
    <location>
        <begin position="173"/>
        <end position="278"/>
    </location>
</feature>
<accession>A0A927H1M8</accession>
<evidence type="ECO:0000313" key="5">
    <source>
        <dbReference type="Proteomes" id="UP000639396"/>
    </source>
</evidence>
<protein>
    <submittedName>
        <fullName evidence="4">Alcohol dehydrogenase catalytic domain-containing protein</fullName>
    </submittedName>
</protein>
<dbReference type="PANTHER" id="PTHR43401">
    <property type="entry name" value="L-THREONINE 3-DEHYDROGENASE"/>
    <property type="match status" value="1"/>
</dbReference>
<dbReference type="SUPFAM" id="SSF51735">
    <property type="entry name" value="NAD(P)-binding Rossmann-fold domains"/>
    <property type="match status" value="1"/>
</dbReference>
<dbReference type="InterPro" id="IPR050129">
    <property type="entry name" value="Zn_alcohol_dh"/>
</dbReference>
<evidence type="ECO:0000256" key="1">
    <source>
        <dbReference type="ARBA" id="ARBA00023002"/>
    </source>
</evidence>
<dbReference type="Pfam" id="PF00107">
    <property type="entry name" value="ADH_zinc_N"/>
    <property type="match status" value="1"/>
</dbReference>
<reference evidence="4" key="1">
    <citation type="submission" date="2020-09" db="EMBL/GenBank/DDBJ databases">
        <title>A novel bacterium of genus Paenibacillus, isolated from South China Sea.</title>
        <authorList>
            <person name="Huang H."/>
            <person name="Mo K."/>
            <person name="Hu Y."/>
        </authorList>
    </citation>
    <scope>NUCLEOTIDE SEQUENCE</scope>
    <source>
        <strain evidence="4">IB182363</strain>
    </source>
</reference>
<dbReference type="Pfam" id="PF08240">
    <property type="entry name" value="ADH_N"/>
    <property type="match status" value="1"/>
</dbReference>
<evidence type="ECO:0000259" key="3">
    <source>
        <dbReference type="Pfam" id="PF08240"/>
    </source>
</evidence>
<comment type="caution">
    <text evidence="4">The sequence shown here is derived from an EMBL/GenBank/DDBJ whole genome shotgun (WGS) entry which is preliminary data.</text>
</comment>
<keyword evidence="1" id="KW-0560">Oxidoreductase</keyword>
<organism evidence="4 5">
    <name type="scientific">Paenibacillus oceani</name>
    <dbReference type="NCBI Taxonomy" id="2772510"/>
    <lineage>
        <taxon>Bacteria</taxon>
        <taxon>Bacillati</taxon>
        <taxon>Bacillota</taxon>
        <taxon>Bacilli</taxon>
        <taxon>Bacillales</taxon>
        <taxon>Paenibacillaceae</taxon>
        <taxon>Paenibacillus</taxon>
    </lineage>
</organism>
<gene>
    <name evidence="4" type="ORF">IDH45_25460</name>
</gene>
<dbReference type="RefSeq" id="WP_190930958.1">
    <property type="nucleotide sequence ID" value="NZ_JACXJA010000041.1"/>
</dbReference>
<dbReference type="PANTHER" id="PTHR43401:SF2">
    <property type="entry name" value="L-THREONINE 3-DEHYDROGENASE"/>
    <property type="match status" value="1"/>
</dbReference>